<dbReference type="SMART" id="SM00711">
    <property type="entry name" value="TDU"/>
    <property type="match status" value="2"/>
</dbReference>
<dbReference type="CDD" id="cd23832">
    <property type="entry name" value="DRWD-C_FANCL"/>
    <property type="match status" value="1"/>
</dbReference>
<organism evidence="4 5">
    <name type="scientific">Temnothorax longispinosus</name>
    <dbReference type="NCBI Taxonomy" id="300112"/>
    <lineage>
        <taxon>Eukaryota</taxon>
        <taxon>Metazoa</taxon>
        <taxon>Ecdysozoa</taxon>
        <taxon>Arthropoda</taxon>
        <taxon>Hexapoda</taxon>
        <taxon>Insecta</taxon>
        <taxon>Pterygota</taxon>
        <taxon>Neoptera</taxon>
        <taxon>Endopterygota</taxon>
        <taxon>Hymenoptera</taxon>
        <taxon>Apocrita</taxon>
        <taxon>Aculeata</taxon>
        <taxon>Formicoidea</taxon>
        <taxon>Formicidae</taxon>
        <taxon>Myrmicinae</taxon>
        <taxon>Temnothorax</taxon>
    </lineage>
</organism>
<feature type="domain" description="FANCL UBC-like" evidence="3">
    <location>
        <begin position="199"/>
        <end position="293"/>
    </location>
</feature>
<evidence type="ECO:0000259" key="3">
    <source>
        <dbReference type="Pfam" id="PF18891"/>
    </source>
</evidence>
<proteinExistence type="predicted"/>
<feature type="region of interest" description="Disordered" evidence="1">
    <location>
        <begin position="673"/>
        <end position="702"/>
    </location>
</feature>
<evidence type="ECO:0000313" key="4">
    <source>
        <dbReference type="EMBL" id="TGZ58077.1"/>
    </source>
</evidence>
<dbReference type="Gene3D" id="3.30.40.10">
    <property type="entry name" value="Zinc/RING finger domain, C3HC4 (zinc finger)"/>
    <property type="match status" value="1"/>
</dbReference>
<feature type="region of interest" description="Disordered" evidence="1">
    <location>
        <begin position="614"/>
        <end position="638"/>
    </location>
</feature>
<dbReference type="GO" id="GO:0006513">
    <property type="term" value="P:protein monoubiquitination"/>
    <property type="evidence" value="ECO:0007669"/>
    <property type="project" value="TreeGrafter"/>
</dbReference>
<feature type="domain" description="FANCL C-terminal" evidence="2">
    <location>
        <begin position="309"/>
        <end position="359"/>
    </location>
</feature>
<feature type="region of interest" description="Disordered" evidence="1">
    <location>
        <begin position="407"/>
        <end position="438"/>
    </location>
</feature>
<name>A0A4S2LCP9_9HYME</name>
<dbReference type="GO" id="GO:0061630">
    <property type="term" value="F:ubiquitin protein ligase activity"/>
    <property type="evidence" value="ECO:0007669"/>
    <property type="project" value="TreeGrafter"/>
</dbReference>
<dbReference type="InterPro" id="IPR013083">
    <property type="entry name" value="Znf_RING/FYVE/PHD"/>
</dbReference>
<comment type="caution">
    <text evidence="4">The sequence shown here is derived from an EMBL/GenBank/DDBJ whole genome shotgun (WGS) entry which is preliminary data.</text>
</comment>
<evidence type="ECO:0000256" key="1">
    <source>
        <dbReference type="SAM" id="MobiDB-lite"/>
    </source>
</evidence>
<feature type="compositionally biased region" description="Low complexity" evidence="1">
    <location>
        <begin position="673"/>
        <end position="686"/>
    </location>
</feature>
<dbReference type="Pfam" id="PF11793">
    <property type="entry name" value="FANCL_C"/>
    <property type="match status" value="1"/>
</dbReference>
<feature type="compositionally biased region" description="Polar residues" evidence="1">
    <location>
        <begin position="418"/>
        <end position="429"/>
    </location>
</feature>
<dbReference type="SMART" id="SM01197">
    <property type="entry name" value="FANCL_C"/>
    <property type="match status" value="1"/>
</dbReference>
<gene>
    <name evidence="4" type="ORF">DBV15_09697</name>
</gene>
<dbReference type="GO" id="GO:0036297">
    <property type="term" value="P:interstrand cross-link repair"/>
    <property type="evidence" value="ECO:0007669"/>
    <property type="project" value="InterPro"/>
</dbReference>
<dbReference type="InterPro" id="IPR026848">
    <property type="entry name" value="Fancl"/>
</dbReference>
<dbReference type="PANTHER" id="PTHR13206">
    <property type="entry name" value="UBIQUITIN LIGASE PROTEIN PHF9 FANCONI ANEMIA GROUP L PROTEIN"/>
    <property type="match status" value="1"/>
</dbReference>
<accession>A0A4S2LCP9</accession>
<feature type="region of interest" description="Disordered" evidence="1">
    <location>
        <begin position="475"/>
        <end position="597"/>
    </location>
</feature>
<dbReference type="EMBL" id="QBLH01000066">
    <property type="protein sequence ID" value="TGZ58077.1"/>
    <property type="molecule type" value="Genomic_DNA"/>
</dbReference>
<dbReference type="InterPro" id="IPR044037">
    <property type="entry name" value="FANCL_d3"/>
</dbReference>
<dbReference type="AlphaFoldDB" id="A0A4S2LCP9"/>
<dbReference type="Proteomes" id="UP000310200">
    <property type="component" value="Unassembled WGS sequence"/>
</dbReference>
<protein>
    <recommendedName>
        <fullName evidence="6">RING-type domain-containing protein</fullName>
    </recommendedName>
</protein>
<evidence type="ECO:0000313" key="5">
    <source>
        <dbReference type="Proteomes" id="UP000310200"/>
    </source>
</evidence>
<dbReference type="Pfam" id="PF18891">
    <property type="entry name" value="FANCL_d3"/>
    <property type="match status" value="1"/>
</dbReference>
<dbReference type="InterPro" id="IPR043003">
    <property type="entry name" value="FANCL_d3_sf"/>
</dbReference>
<dbReference type="InterPro" id="IPR006627">
    <property type="entry name" value="TDU_repeat"/>
</dbReference>
<feature type="compositionally biased region" description="Basic and acidic residues" evidence="1">
    <location>
        <begin position="570"/>
        <end position="593"/>
    </location>
</feature>
<dbReference type="Gene3D" id="3.10.110.20">
    <property type="entry name" value="RWD domain-like"/>
    <property type="match status" value="1"/>
</dbReference>
<evidence type="ECO:0008006" key="6">
    <source>
        <dbReference type="Google" id="ProtNLM"/>
    </source>
</evidence>
<sequence length="761" mass="85957">MYKMILVSKSPVTWKGFLIVSHLTYAAYETQSRVKLKLVMHNYPSFDNAQISFGRHIAFLRNIKFSEKVKELMQSAQTVRSFLTQLQLLIGTYMDNTDSKIRMINLESTKDFLQDVKAALQNPSDVQLSSDRNLTTIKLSLRGMSLTLQRCNNVRIPWKVVSSDMPAIPTFEGFERNVTNLSVVMTKFKWQVELLERAWEQLKEIDENCWVIDPPEPNKSHMYRRIHLSQSISVTITIDPLRPTALPTIKFSGSDNEVKRQRDEVSNNIHNWNPDCTVLENLRMLLNMYEFPEQQDSLDDSIGMIGNRECGICFSEKSETDELPNKICNNERCMKHFHSECLSKWLQMNAGNQVVFGYIPAFHQQTCTKRHINFTLFCIIDLARKLRRSIVMLLSQNHTRVVDHVTISTDSRPGGDMRTNSRGCLSRQTGRAARARPPARIPLDFRGFQWERAPGRGTRTRRRRECRNDGIVRRVRPGGVKRAPVGQSQPVRGVKPARIDNRESLAGAARRIASHGRLRGDDDDDDDVGGATESRGAPDFATWKRRRDKDDVSLAQNDDEGGSAVKGRSRIHEPGGKGGENSHGRNDRRKEDMSAVESALDVLSRAATMVQEERPKVTNLHRKPSSAWRKERRRDPIQSEALDMSAGRTNHHHSRPSVIVPTTPQVGITIEDTAMTPTPTTTPTAASGGQRTGIRTAGGVSDPAIDEHFKRSLGPKKYAAVFNATTPMDKETGLTVDDHFAKALGETWTKLQAINRNKDST</sequence>
<keyword evidence="5" id="KW-1185">Reference proteome</keyword>
<dbReference type="PANTHER" id="PTHR13206:SF0">
    <property type="entry name" value="E3 UBIQUITIN-PROTEIN LIGASE FANCL"/>
    <property type="match status" value="1"/>
</dbReference>
<evidence type="ECO:0000259" key="2">
    <source>
        <dbReference type="Pfam" id="PF11793"/>
    </source>
</evidence>
<dbReference type="STRING" id="300112.A0A4S2LCP9"/>
<dbReference type="InterPro" id="IPR026850">
    <property type="entry name" value="FANCL_C"/>
</dbReference>
<dbReference type="GO" id="GO:0043240">
    <property type="term" value="C:Fanconi anaemia nuclear complex"/>
    <property type="evidence" value="ECO:0007669"/>
    <property type="project" value="InterPro"/>
</dbReference>
<reference evidence="4 5" key="1">
    <citation type="journal article" date="2019" name="Philos. Trans. R. Soc. Lond., B, Biol. Sci.">
        <title>Ant behaviour and brain gene expression of defending hosts depend on the ecological success of the intruding social parasite.</title>
        <authorList>
            <person name="Kaur R."/>
            <person name="Stoldt M."/>
            <person name="Jongepier E."/>
            <person name="Feldmeyer B."/>
            <person name="Menzel F."/>
            <person name="Bornberg-Bauer E."/>
            <person name="Foitzik S."/>
        </authorList>
    </citation>
    <scope>NUCLEOTIDE SEQUENCE [LARGE SCALE GENOMIC DNA]</scope>
    <source>
        <tissue evidence="4">Whole body</tissue>
    </source>
</reference>